<evidence type="ECO:0000256" key="1">
    <source>
        <dbReference type="ARBA" id="ARBA00022729"/>
    </source>
</evidence>
<feature type="chain" id="PRO_5042029308" evidence="2">
    <location>
        <begin position="25"/>
        <end position="363"/>
    </location>
</feature>
<accession>A0AAE0L1K5</accession>
<organism evidence="3 4">
    <name type="scientific">Cymbomonas tetramitiformis</name>
    <dbReference type="NCBI Taxonomy" id="36881"/>
    <lineage>
        <taxon>Eukaryota</taxon>
        <taxon>Viridiplantae</taxon>
        <taxon>Chlorophyta</taxon>
        <taxon>Pyramimonadophyceae</taxon>
        <taxon>Pyramimonadales</taxon>
        <taxon>Pyramimonadaceae</taxon>
        <taxon>Cymbomonas</taxon>
    </lineage>
</organism>
<dbReference type="PANTHER" id="PTHR46769:SF2">
    <property type="entry name" value="FIBROCYSTIN-L ISOFORM 2 PRECURSOR-RELATED"/>
    <property type="match status" value="1"/>
</dbReference>
<feature type="signal peptide" evidence="2">
    <location>
        <begin position="1"/>
        <end position="24"/>
    </location>
</feature>
<evidence type="ECO:0000256" key="2">
    <source>
        <dbReference type="SAM" id="SignalP"/>
    </source>
</evidence>
<dbReference type="AlphaFoldDB" id="A0AAE0L1K5"/>
<dbReference type="PANTHER" id="PTHR46769">
    <property type="entry name" value="POLYCYSTIC KIDNEY AND HEPATIC DISEASE 1 (AUTOSOMAL RECESSIVE)-LIKE 1"/>
    <property type="match status" value="1"/>
</dbReference>
<dbReference type="Proteomes" id="UP001190700">
    <property type="component" value="Unassembled WGS sequence"/>
</dbReference>
<reference evidence="3 4" key="1">
    <citation type="journal article" date="2015" name="Genome Biol. Evol.">
        <title>Comparative Genomics of a Bacterivorous Green Alga Reveals Evolutionary Causalities and Consequences of Phago-Mixotrophic Mode of Nutrition.</title>
        <authorList>
            <person name="Burns J.A."/>
            <person name="Paasch A."/>
            <person name="Narechania A."/>
            <person name="Kim E."/>
        </authorList>
    </citation>
    <scope>NUCLEOTIDE SEQUENCE [LARGE SCALE GENOMIC DNA]</scope>
    <source>
        <strain evidence="3 4">PLY_AMNH</strain>
    </source>
</reference>
<sequence length="363" mass="39081">MATVHHACRFLLGCWIFYARLAEGAFRREDESDYLADYDAILAASYATSMPSAATSCVHAGQAPQELGEACVLSVNTTATSAQELCSGQCVCVVDEGVTLTMDQSLDVVALVVKGKLLWDDVSQTAAEQWLCAAYVTVENNGTMRVDVRSEEKRAYIYLKDNGVRHEALGHRALGGIHSSRSAPGLPLLEIAGRTLRRTWSLLAATVTSGVSSIRLMHDAADMGWRVGDRIAIAPTQMQSKGEAQWFYCMGINKNEIELAADAGLSIAGITDQKFLGEAHTRAEVINLSRNVVVTGDNFTLVACDPAGSSAVDCACDTNINKAHCTRGLHVIMASEGEHSISGTMRIRHTRVEKCGQRGTVGR</sequence>
<proteinExistence type="predicted"/>
<keyword evidence="1 2" id="KW-0732">Signal</keyword>
<name>A0AAE0L1K5_9CHLO</name>
<protein>
    <submittedName>
        <fullName evidence="3">Uncharacterized protein</fullName>
    </submittedName>
</protein>
<dbReference type="EMBL" id="LGRX02011631">
    <property type="protein sequence ID" value="KAK3268713.1"/>
    <property type="molecule type" value="Genomic_DNA"/>
</dbReference>
<gene>
    <name evidence="3" type="ORF">CYMTET_22795</name>
</gene>
<comment type="caution">
    <text evidence="3">The sequence shown here is derived from an EMBL/GenBank/DDBJ whole genome shotgun (WGS) entry which is preliminary data.</text>
</comment>
<keyword evidence="4" id="KW-1185">Reference proteome</keyword>
<dbReference type="InterPro" id="IPR052387">
    <property type="entry name" value="Fibrocystin"/>
</dbReference>
<evidence type="ECO:0000313" key="3">
    <source>
        <dbReference type="EMBL" id="KAK3268713.1"/>
    </source>
</evidence>
<evidence type="ECO:0000313" key="4">
    <source>
        <dbReference type="Proteomes" id="UP001190700"/>
    </source>
</evidence>